<dbReference type="PATRIC" id="fig|1121022.4.peg.3332"/>
<feature type="binding site" evidence="6">
    <location>
        <position position="259"/>
    </location>
    <ligand>
        <name>Ca(2+)</name>
        <dbReference type="ChEBI" id="CHEBI:29108"/>
    </ligand>
</feature>
<dbReference type="Pfam" id="PF01804">
    <property type="entry name" value="Penicil_amidase"/>
    <property type="match status" value="1"/>
</dbReference>
<keyword evidence="6" id="KW-0106">Calcium</keyword>
<evidence type="ECO:0008006" key="9">
    <source>
        <dbReference type="Google" id="ProtNLM"/>
    </source>
</evidence>
<dbReference type="Proteomes" id="UP000017837">
    <property type="component" value="Unassembled WGS sequence"/>
</dbReference>
<evidence type="ECO:0000256" key="2">
    <source>
        <dbReference type="ARBA" id="ARBA00022729"/>
    </source>
</evidence>
<comment type="caution">
    <text evidence="7">The sequence shown here is derived from an EMBL/GenBank/DDBJ whole genome shotgun (WGS) entry which is preliminary data.</text>
</comment>
<dbReference type="InterPro" id="IPR043146">
    <property type="entry name" value="Penicillin_amidase_N_B-knob"/>
</dbReference>
<dbReference type="Gene3D" id="1.10.439.10">
    <property type="entry name" value="Penicillin Amidohydrolase, domain 1"/>
    <property type="match status" value="1"/>
</dbReference>
<dbReference type="Gene3D" id="1.10.1400.10">
    <property type="match status" value="1"/>
</dbReference>
<dbReference type="OrthoDB" id="9760084at2"/>
<protein>
    <recommendedName>
        <fullName evidence="9">Penicillin amidase</fullName>
    </recommendedName>
</protein>
<dbReference type="InterPro" id="IPR023343">
    <property type="entry name" value="Penicillin_amidase_dom1"/>
</dbReference>
<dbReference type="EMBL" id="AWGB01000039">
    <property type="protein sequence ID" value="ESQ88106.1"/>
    <property type="molecule type" value="Genomic_DNA"/>
</dbReference>
<dbReference type="MEROPS" id="S45.002"/>
<evidence type="ECO:0000256" key="1">
    <source>
        <dbReference type="ARBA" id="ARBA00006586"/>
    </source>
</evidence>
<keyword evidence="3" id="KW-0378">Hydrolase</keyword>
<dbReference type="RefSeq" id="WP_018083272.1">
    <property type="nucleotide sequence ID" value="NZ_AQWM01000027.1"/>
</dbReference>
<name>V4PIW3_9CAUL</name>
<comment type="cofactor">
    <cofactor evidence="6">
        <name>Ca(2+)</name>
        <dbReference type="ChEBI" id="CHEBI:29108"/>
    </cofactor>
    <text evidence="6">Binds 1 Ca(2+) ion per dimer.</text>
</comment>
<evidence type="ECO:0000313" key="8">
    <source>
        <dbReference type="Proteomes" id="UP000017837"/>
    </source>
</evidence>
<dbReference type="InterPro" id="IPR014395">
    <property type="entry name" value="Pen/GL7ACA/AHL_acylase"/>
</dbReference>
<dbReference type="InterPro" id="IPR029055">
    <property type="entry name" value="Ntn_hydrolases_N"/>
</dbReference>
<dbReference type="GO" id="GO:0016811">
    <property type="term" value="F:hydrolase activity, acting on carbon-nitrogen (but not peptide) bonds, in linear amides"/>
    <property type="evidence" value="ECO:0007669"/>
    <property type="project" value="InterPro"/>
</dbReference>
<keyword evidence="8" id="KW-1185">Reference proteome</keyword>
<dbReference type="PANTHER" id="PTHR34218">
    <property type="entry name" value="PEPTIDASE S45 PENICILLIN AMIDASE"/>
    <property type="match status" value="1"/>
</dbReference>
<evidence type="ECO:0000256" key="3">
    <source>
        <dbReference type="ARBA" id="ARBA00022801"/>
    </source>
</evidence>
<evidence type="ECO:0000313" key="7">
    <source>
        <dbReference type="EMBL" id="ESQ88106.1"/>
    </source>
</evidence>
<dbReference type="InterPro" id="IPR002692">
    <property type="entry name" value="S45"/>
</dbReference>
<dbReference type="STRING" id="1121022.GCA_000376105_03591"/>
<accession>V4PIW3</accession>
<comment type="similarity">
    <text evidence="1">Belongs to the peptidase S45 family.</text>
</comment>
<evidence type="ECO:0000256" key="4">
    <source>
        <dbReference type="ARBA" id="ARBA00023145"/>
    </source>
</evidence>
<dbReference type="GO" id="GO:0046872">
    <property type="term" value="F:metal ion binding"/>
    <property type="evidence" value="ECO:0007669"/>
    <property type="project" value="UniProtKB-KW"/>
</dbReference>
<dbReference type="PANTHER" id="PTHR34218:SF3">
    <property type="entry name" value="ACYL-HOMOSERINE LACTONE ACYLASE PVDQ"/>
    <property type="match status" value="1"/>
</dbReference>
<dbReference type="InterPro" id="IPR043147">
    <property type="entry name" value="Penicillin_amidase_A-knob"/>
</dbReference>
<dbReference type="Gene3D" id="3.60.20.10">
    <property type="entry name" value="Glutamine Phosphoribosylpyrophosphate, subunit 1, domain 1"/>
    <property type="match status" value="1"/>
</dbReference>
<dbReference type="eggNOG" id="COG2366">
    <property type="taxonomic scope" value="Bacteria"/>
</dbReference>
<keyword evidence="2" id="KW-0732">Signal</keyword>
<dbReference type="PIRSF" id="PIRSF001227">
    <property type="entry name" value="Pen_acylase"/>
    <property type="match status" value="1"/>
</dbReference>
<dbReference type="AlphaFoldDB" id="V4PIW3"/>
<keyword evidence="4" id="KW-0865">Zymogen</keyword>
<sequence length="712" mass="79420">MSLLWLGLTCLTLPTAGLAHTRDVTITRDDWGIAHVHGATDADAVFGMMYAQAEDDFGRIERNYLQTLGRTAEVDGEAAIWTDLRQRMFTDPNTLQADYARSPAWLRALMVAWADGLNTYLAKHPEVRPKVLTHFEPWMALSFSEGSIGGDIEQVPLGRLKSFYEGTRLALSDVERGVAYEEPTGSNGIALAPSRTRDGHALLLINPHTSFFFRAEQQVTSDEGLNVYGAATWGQFFIYQGFNASAGWMHTSSGVDAIDEFAETVKARPGGRFVYQDGKRWRPLKQRRITITYRLPSGAPANRAFTVYETHNGPVMGAAEGKWIAVALMNSPLAALQQSFLRTKATDLDGFLEIARLRANSSNDTIFADQKGDIAYLHPQFVPLRDDRFDYTSPVDGRDPTTGWKGLHSLESLPHVYNPKTGYVFNTNNWPWTAAGDDSPKASDYPRYMDQAGENPRGLHAVKLLQTAHKVTLEGLRDLAYDPWLPTFDRLLPHLGSAFDALPSTDPRRASLEAPMRLLLDWDRRWSSDSQATSLAVFWGEALWRRAAPLAAGSRMSVWDYMEQKSSREDRLQALEEAVARLNSDFGSWRVAWGDINRFQRNDGEVEQVFDDAKPSYPVPFTSNQWGALASFGAKAYPGTRRYYGTSGNSFVAVVEFGPRVRAYAISIGGQSGHPQSAHFSDQVDRYAAGNLRPIYFYADDLKGHVEAIYTP</sequence>
<feature type="binding site" evidence="6">
    <location>
        <position position="256"/>
    </location>
    <ligand>
        <name>Ca(2+)</name>
        <dbReference type="ChEBI" id="CHEBI:29108"/>
    </ligand>
</feature>
<feature type="active site" description="Nucleophile" evidence="5">
    <location>
        <position position="186"/>
    </location>
</feature>
<organism evidence="7 8">
    <name type="scientific">Asticcacaulis benevestitus DSM 16100 = ATCC BAA-896</name>
    <dbReference type="NCBI Taxonomy" id="1121022"/>
    <lineage>
        <taxon>Bacteria</taxon>
        <taxon>Pseudomonadati</taxon>
        <taxon>Pseudomonadota</taxon>
        <taxon>Alphaproteobacteria</taxon>
        <taxon>Caulobacterales</taxon>
        <taxon>Caulobacteraceae</taxon>
        <taxon>Asticcacaulis</taxon>
    </lineage>
</organism>
<evidence type="ECO:0000256" key="6">
    <source>
        <dbReference type="PIRSR" id="PIRSR001227-2"/>
    </source>
</evidence>
<keyword evidence="6" id="KW-0479">Metal-binding</keyword>
<reference evidence="7 8" key="1">
    <citation type="journal article" date="2014" name="Nature">
        <title>Sequential evolution of bacterial morphology by co-option of a developmental regulator.</title>
        <authorList>
            <person name="Jiang C."/>
            <person name="Brown P.J."/>
            <person name="Ducret A."/>
            <person name="Brun Y.V."/>
        </authorList>
    </citation>
    <scope>NUCLEOTIDE SEQUENCE [LARGE SCALE GENOMIC DNA]</scope>
    <source>
        <strain evidence="7 8">DSM 16100</strain>
    </source>
</reference>
<dbReference type="GO" id="GO:0017000">
    <property type="term" value="P:antibiotic biosynthetic process"/>
    <property type="evidence" value="ECO:0007669"/>
    <property type="project" value="InterPro"/>
</dbReference>
<evidence type="ECO:0000256" key="5">
    <source>
        <dbReference type="PIRSR" id="PIRSR001227-1"/>
    </source>
</evidence>
<dbReference type="Gene3D" id="2.30.120.10">
    <property type="match status" value="1"/>
</dbReference>
<proteinExistence type="inferred from homology"/>
<gene>
    <name evidence="7" type="ORF">ABENE_16385</name>
</gene>
<dbReference type="SUPFAM" id="SSF56235">
    <property type="entry name" value="N-terminal nucleophile aminohydrolases (Ntn hydrolases)"/>
    <property type="match status" value="1"/>
</dbReference>